<dbReference type="Proteomes" id="UP000545761">
    <property type="component" value="Unassembled WGS sequence"/>
</dbReference>
<dbReference type="EMBL" id="JACEHE010000003">
    <property type="protein sequence ID" value="MBA2945664.1"/>
    <property type="molecule type" value="Genomic_DNA"/>
</dbReference>
<feature type="region of interest" description="Disordered" evidence="1">
    <location>
        <begin position="1"/>
        <end position="54"/>
    </location>
</feature>
<dbReference type="InterPro" id="IPR023203">
    <property type="entry name" value="TTHA0068_sf"/>
</dbReference>
<evidence type="ECO:0000256" key="1">
    <source>
        <dbReference type="SAM" id="MobiDB-lite"/>
    </source>
</evidence>
<protein>
    <submittedName>
        <fullName evidence="2">DUF309 domain-containing protein</fullName>
    </submittedName>
</protein>
<dbReference type="RefSeq" id="WP_181656593.1">
    <property type="nucleotide sequence ID" value="NZ_JACEHE010000003.1"/>
</dbReference>
<dbReference type="PANTHER" id="PTHR34796">
    <property type="entry name" value="EXPRESSED PROTEIN"/>
    <property type="match status" value="1"/>
</dbReference>
<evidence type="ECO:0000313" key="2">
    <source>
        <dbReference type="EMBL" id="MBA2945664.1"/>
    </source>
</evidence>
<feature type="compositionally biased region" description="Basic and acidic residues" evidence="1">
    <location>
        <begin position="11"/>
        <end position="30"/>
    </location>
</feature>
<dbReference type="Pfam" id="PF03745">
    <property type="entry name" value="DUF309"/>
    <property type="match status" value="1"/>
</dbReference>
<sequence length="179" mass="18754">MSTAPQADAGGGRDRDTEGRARNARPRDGLGRPLPYGTEGVARQPEGVTRTPGETVAEAQSLLDAGKPFHAHEVFEDAWKSGPAEERALWRGLAQLAVGLTHAARGNATGGARLLRRGAAGIEEWRSAAGQDEPYGIGVLGLCRWARELADAVERDGVAVDAGVWAPRLRGAGGTADRA</sequence>
<proteinExistence type="predicted"/>
<accession>A0A7W0I865</accession>
<reference evidence="2 3" key="1">
    <citation type="submission" date="2020-07" db="EMBL/GenBank/DDBJ databases">
        <title>Streptomyces isolated from Indian soil.</title>
        <authorList>
            <person name="Mandal S."/>
            <person name="Maiti P.K."/>
        </authorList>
    </citation>
    <scope>NUCLEOTIDE SEQUENCE [LARGE SCALE GENOMIC DNA]</scope>
    <source>
        <strain evidence="2 3">PSKA28</strain>
    </source>
</reference>
<evidence type="ECO:0000313" key="3">
    <source>
        <dbReference type="Proteomes" id="UP000545761"/>
    </source>
</evidence>
<dbReference type="AlphaFoldDB" id="A0A7W0I865"/>
<organism evidence="2 3">
    <name type="scientific">Streptomyces himalayensis subsp. himalayensis</name>
    <dbReference type="NCBI Taxonomy" id="2756131"/>
    <lineage>
        <taxon>Bacteria</taxon>
        <taxon>Bacillati</taxon>
        <taxon>Actinomycetota</taxon>
        <taxon>Actinomycetes</taxon>
        <taxon>Kitasatosporales</taxon>
        <taxon>Streptomycetaceae</taxon>
        <taxon>Streptomyces</taxon>
        <taxon>Streptomyces himalayensis</taxon>
    </lineage>
</organism>
<dbReference type="SUPFAM" id="SSF140663">
    <property type="entry name" value="TTHA0068-like"/>
    <property type="match status" value="1"/>
</dbReference>
<dbReference type="InterPro" id="IPR005500">
    <property type="entry name" value="DUF309"/>
</dbReference>
<dbReference type="Gene3D" id="1.10.3450.10">
    <property type="entry name" value="TTHA0068-like"/>
    <property type="match status" value="1"/>
</dbReference>
<comment type="caution">
    <text evidence="2">The sequence shown here is derived from an EMBL/GenBank/DDBJ whole genome shotgun (WGS) entry which is preliminary data.</text>
</comment>
<gene>
    <name evidence="2" type="ORF">H1D24_07540</name>
</gene>
<name>A0A7W0I865_9ACTN</name>
<dbReference type="PANTHER" id="PTHR34796:SF1">
    <property type="entry name" value="EXPRESSED PROTEIN"/>
    <property type="match status" value="1"/>
</dbReference>